<sequence>MDESVLTATIADEESLHSQPQNDTTDLLTARGTPKSATMEVEYRERDVQGHEYDDKDTKPKCTMALV</sequence>
<feature type="compositionally biased region" description="Basic and acidic residues" evidence="1">
    <location>
        <begin position="41"/>
        <end position="60"/>
    </location>
</feature>
<feature type="compositionally biased region" description="Polar residues" evidence="1">
    <location>
        <begin position="17"/>
        <end position="27"/>
    </location>
</feature>
<organism evidence="2 3">
    <name type="scientific">Parelaphostrongylus tenuis</name>
    <name type="common">Meningeal worm</name>
    <dbReference type="NCBI Taxonomy" id="148309"/>
    <lineage>
        <taxon>Eukaryota</taxon>
        <taxon>Metazoa</taxon>
        <taxon>Ecdysozoa</taxon>
        <taxon>Nematoda</taxon>
        <taxon>Chromadorea</taxon>
        <taxon>Rhabditida</taxon>
        <taxon>Rhabditina</taxon>
        <taxon>Rhabditomorpha</taxon>
        <taxon>Strongyloidea</taxon>
        <taxon>Metastrongylidae</taxon>
        <taxon>Parelaphostrongylus</taxon>
    </lineage>
</organism>
<evidence type="ECO:0000313" key="3">
    <source>
        <dbReference type="Proteomes" id="UP001196413"/>
    </source>
</evidence>
<accession>A0AAD5QNU8</accession>
<keyword evidence="3" id="KW-1185">Reference proteome</keyword>
<name>A0AAD5QNU8_PARTN</name>
<protein>
    <submittedName>
        <fullName evidence="2">Uncharacterized protein</fullName>
    </submittedName>
</protein>
<evidence type="ECO:0000313" key="2">
    <source>
        <dbReference type="EMBL" id="KAJ1359128.1"/>
    </source>
</evidence>
<feature type="region of interest" description="Disordered" evidence="1">
    <location>
        <begin position="1"/>
        <end position="67"/>
    </location>
</feature>
<evidence type="ECO:0000256" key="1">
    <source>
        <dbReference type="SAM" id="MobiDB-lite"/>
    </source>
</evidence>
<reference evidence="2" key="1">
    <citation type="submission" date="2021-06" db="EMBL/GenBank/DDBJ databases">
        <title>Parelaphostrongylus tenuis whole genome reference sequence.</title>
        <authorList>
            <person name="Garwood T.J."/>
            <person name="Larsen P.A."/>
            <person name="Fountain-Jones N.M."/>
            <person name="Garbe J.R."/>
            <person name="Macchietto M.G."/>
            <person name="Kania S.A."/>
            <person name="Gerhold R.W."/>
            <person name="Richards J.E."/>
            <person name="Wolf T.M."/>
        </authorList>
    </citation>
    <scope>NUCLEOTIDE SEQUENCE</scope>
    <source>
        <strain evidence="2">MNPRO001-30</strain>
        <tissue evidence="2">Meninges</tissue>
    </source>
</reference>
<proteinExistence type="predicted"/>
<dbReference type="AlphaFoldDB" id="A0AAD5QNU8"/>
<dbReference type="EMBL" id="JAHQIW010003548">
    <property type="protein sequence ID" value="KAJ1359128.1"/>
    <property type="molecule type" value="Genomic_DNA"/>
</dbReference>
<dbReference type="Proteomes" id="UP001196413">
    <property type="component" value="Unassembled WGS sequence"/>
</dbReference>
<comment type="caution">
    <text evidence="2">The sequence shown here is derived from an EMBL/GenBank/DDBJ whole genome shotgun (WGS) entry which is preliminary data.</text>
</comment>
<gene>
    <name evidence="2" type="ORF">KIN20_017779</name>
</gene>